<dbReference type="GO" id="GO:0016020">
    <property type="term" value="C:membrane"/>
    <property type="evidence" value="ECO:0007669"/>
    <property type="project" value="InterPro"/>
</dbReference>
<dbReference type="GO" id="GO:0009401">
    <property type="term" value="P:phosphoenolpyruvate-dependent sugar phosphotransferase system"/>
    <property type="evidence" value="ECO:0007669"/>
    <property type="project" value="UniProtKB-KW"/>
</dbReference>
<dbReference type="PROSITE" id="PS51094">
    <property type="entry name" value="PTS_EIIA_TYPE_2"/>
    <property type="match status" value="1"/>
</dbReference>
<keyword evidence="3" id="KW-0597">Phosphoprotein</keyword>
<keyword evidence="6" id="KW-0598">Phosphotransferase system</keyword>
<dbReference type="EMBL" id="DRTT01000054">
    <property type="protein sequence ID" value="HHF98205.1"/>
    <property type="molecule type" value="Genomic_DNA"/>
</dbReference>
<dbReference type="Pfam" id="PF00359">
    <property type="entry name" value="PTS_EIIA_2"/>
    <property type="match status" value="1"/>
</dbReference>
<dbReference type="Gene3D" id="3.40.930.10">
    <property type="entry name" value="Mannitol-specific EII, Chain A"/>
    <property type="match status" value="1"/>
</dbReference>
<evidence type="ECO:0000256" key="2">
    <source>
        <dbReference type="ARBA" id="ARBA00022448"/>
    </source>
</evidence>
<dbReference type="PANTHER" id="PTHR47738:SF2">
    <property type="entry name" value="PTS SYSTEM FRUCTOSE-LIKE EIIA COMPONENT"/>
    <property type="match status" value="1"/>
</dbReference>
<name>A0A7V5LZ52_UNCAE</name>
<protein>
    <submittedName>
        <fullName evidence="8">PTS sugar transporter subunit IIA</fullName>
    </submittedName>
</protein>
<evidence type="ECO:0000256" key="6">
    <source>
        <dbReference type="ARBA" id="ARBA00022683"/>
    </source>
</evidence>
<evidence type="ECO:0000256" key="5">
    <source>
        <dbReference type="ARBA" id="ARBA00022679"/>
    </source>
</evidence>
<keyword evidence="2" id="KW-0813">Transport</keyword>
<dbReference type="Proteomes" id="UP000886070">
    <property type="component" value="Unassembled WGS sequence"/>
</dbReference>
<comment type="subcellular location">
    <subcellularLocation>
        <location evidence="1">Cytoplasm</location>
    </subcellularLocation>
</comment>
<evidence type="ECO:0000256" key="1">
    <source>
        <dbReference type="ARBA" id="ARBA00004496"/>
    </source>
</evidence>
<dbReference type="CDD" id="cd00211">
    <property type="entry name" value="PTS_IIA_fru"/>
    <property type="match status" value="1"/>
</dbReference>
<evidence type="ECO:0000256" key="4">
    <source>
        <dbReference type="ARBA" id="ARBA00022597"/>
    </source>
</evidence>
<dbReference type="InterPro" id="IPR016152">
    <property type="entry name" value="PTrfase/Anion_transptr"/>
</dbReference>
<keyword evidence="4 8" id="KW-0762">Sugar transport</keyword>
<dbReference type="PROSITE" id="PS00372">
    <property type="entry name" value="PTS_EIIA_TYPE_2_HIS"/>
    <property type="match status" value="1"/>
</dbReference>
<proteinExistence type="predicted"/>
<feature type="domain" description="PTS EIIA type-2" evidence="7">
    <location>
        <begin position="11"/>
        <end position="155"/>
    </location>
</feature>
<reference evidence="8" key="1">
    <citation type="journal article" date="2020" name="mSystems">
        <title>Genome- and Community-Level Interaction Insights into Carbon Utilization and Element Cycling Functions of Hydrothermarchaeota in Hydrothermal Sediment.</title>
        <authorList>
            <person name="Zhou Z."/>
            <person name="Liu Y."/>
            <person name="Xu W."/>
            <person name="Pan J."/>
            <person name="Luo Z.H."/>
            <person name="Li M."/>
        </authorList>
    </citation>
    <scope>NUCLEOTIDE SEQUENCE [LARGE SCALE GENOMIC DNA]</scope>
    <source>
        <strain evidence="8">HyVt-92</strain>
    </source>
</reference>
<comment type="caution">
    <text evidence="8">The sequence shown here is derived from an EMBL/GenBank/DDBJ whole genome shotgun (WGS) entry which is preliminary data.</text>
</comment>
<dbReference type="PANTHER" id="PTHR47738">
    <property type="entry name" value="PTS SYSTEM FRUCTOSE-LIKE EIIA COMPONENT-RELATED"/>
    <property type="match status" value="1"/>
</dbReference>
<sequence length="157" mass="18134">MNKEDNVQLSDFLDKKAIKPRLEARTKDEVLEELVSLIEKTGQLTDPKEFLRLIKEREELGSTGIGYNIAIPHARSRVVKKMVGAFGISKEGIDFEALDKEPVYLFFMLAAPQDVSREYLKALALISRFLRRRRVRQELLKAETVEEIEEIIKKEES</sequence>
<evidence type="ECO:0000259" key="7">
    <source>
        <dbReference type="PROSITE" id="PS51094"/>
    </source>
</evidence>
<keyword evidence="5" id="KW-0808">Transferase</keyword>
<dbReference type="InterPro" id="IPR002178">
    <property type="entry name" value="PTS_EIIA_type-2_dom"/>
</dbReference>
<dbReference type="GO" id="GO:0008982">
    <property type="term" value="F:protein-N(PI)-phosphohistidine-sugar phosphotransferase activity"/>
    <property type="evidence" value="ECO:0007669"/>
    <property type="project" value="InterPro"/>
</dbReference>
<dbReference type="GO" id="GO:0005737">
    <property type="term" value="C:cytoplasm"/>
    <property type="evidence" value="ECO:0007669"/>
    <property type="project" value="UniProtKB-SubCell"/>
</dbReference>
<dbReference type="AlphaFoldDB" id="A0A7V5LZ52"/>
<dbReference type="InterPro" id="IPR051541">
    <property type="entry name" value="PTS_SugarTrans_NitroReg"/>
</dbReference>
<evidence type="ECO:0000313" key="8">
    <source>
        <dbReference type="EMBL" id="HHF98205.1"/>
    </source>
</evidence>
<organism evidence="8">
    <name type="scientific">Aerophobetes bacterium</name>
    <dbReference type="NCBI Taxonomy" id="2030807"/>
    <lineage>
        <taxon>Bacteria</taxon>
        <taxon>Candidatus Aerophobota</taxon>
    </lineage>
</organism>
<evidence type="ECO:0000256" key="3">
    <source>
        <dbReference type="ARBA" id="ARBA00022553"/>
    </source>
</evidence>
<accession>A0A7V5LZ52</accession>
<dbReference type="NCBIfam" id="TIGR00848">
    <property type="entry name" value="fruA"/>
    <property type="match status" value="1"/>
</dbReference>
<dbReference type="FunFam" id="3.40.930.10:FF:000009">
    <property type="entry name" value="PTS system, fructose specific IIABC component"/>
    <property type="match status" value="1"/>
</dbReference>
<dbReference type="InterPro" id="IPR004715">
    <property type="entry name" value="PTS_IIA_fruc"/>
</dbReference>
<gene>
    <name evidence="8" type="ORF">ENL39_01805</name>
</gene>
<dbReference type="SUPFAM" id="SSF55804">
    <property type="entry name" value="Phoshotransferase/anion transport protein"/>
    <property type="match status" value="1"/>
</dbReference>